<evidence type="ECO:0000256" key="3">
    <source>
        <dbReference type="ARBA" id="ARBA00022576"/>
    </source>
</evidence>
<reference evidence="7" key="1">
    <citation type="submission" date="2022-10" db="EMBL/GenBank/DDBJ databases">
        <authorList>
            <person name="Yu W.X."/>
        </authorList>
    </citation>
    <scope>NUCLEOTIDE SEQUENCE</scope>
    <source>
        <strain evidence="7">AAT</strain>
    </source>
</reference>
<dbReference type="NCBIfam" id="NF005744">
    <property type="entry name" value="PRK07568.1"/>
    <property type="match status" value="1"/>
</dbReference>
<keyword evidence="3 7" id="KW-0032">Aminotransferase</keyword>
<evidence type="ECO:0000259" key="6">
    <source>
        <dbReference type="Pfam" id="PF00155"/>
    </source>
</evidence>
<dbReference type="SUPFAM" id="SSF53383">
    <property type="entry name" value="PLP-dependent transferases"/>
    <property type="match status" value="1"/>
</dbReference>
<dbReference type="RefSeq" id="WP_301192410.1">
    <property type="nucleotide sequence ID" value="NZ_JAPDPJ010000068.1"/>
</dbReference>
<dbReference type="PANTHER" id="PTHR46383:SF2">
    <property type="entry name" value="AMINOTRANSFERASE"/>
    <property type="match status" value="1"/>
</dbReference>
<dbReference type="GO" id="GO:0030170">
    <property type="term" value="F:pyridoxal phosphate binding"/>
    <property type="evidence" value="ECO:0007669"/>
    <property type="project" value="InterPro"/>
</dbReference>
<dbReference type="InterPro" id="IPR004839">
    <property type="entry name" value="Aminotransferase_I/II_large"/>
</dbReference>
<evidence type="ECO:0000256" key="2">
    <source>
        <dbReference type="ARBA" id="ARBA00007441"/>
    </source>
</evidence>
<sequence length="400" mass="44931">MPSISKRGVDMPPSPIRKLVPIADEAKARGVKVYHLNIGQPDIHTPEVAIDAVKNIDRNILEYSHSAGLLEYRKKLTQYYKKFGIDINTDDIMVTTGGSEAFMFAFFCCFNPGDEIIIPEPFYANYSGFATATGINIKPITSKFEDGFSLPPIEEFEKLITSKTKGIFICNPNNPTGYLYSQEELNQLREIVLKNDLYLLSDEVYREFCYDDYDHISALNLEGLEDNVVLIDSVSKRYSECGIRIGALVSRNKQVIASAMKFAQARLSPPLLGQIAACASLEAADDYSEMVYNEYLGRRNVLVEGLNKIPGVRSLVPKGAFYTMTKLPVEDSDHFCQWILGEFQYENQTVMMAPGSGFYSSRYLGKDEVRIAYVLNEDDLKKALIVIEKALEAYPGKKTL</sequence>
<dbReference type="PANTHER" id="PTHR46383">
    <property type="entry name" value="ASPARTATE AMINOTRANSFERASE"/>
    <property type="match status" value="1"/>
</dbReference>
<name>A0AAE3M7Z9_9BACT</name>
<dbReference type="AlphaFoldDB" id="A0AAE3M7Z9"/>
<comment type="cofactor">
    <cofactor evidence="1">
        <name>pyridoxal 5'-phosphate</name>
        <dbReference type="ChEBI" id="CHEBI:597326"/>
    </cofactor>
</comment>
<evidence type="ECO:0000256" key="5">
    <source>
        <dbReference type="ARBA" id="ARBA00022898"/>
    </source>
</evidence>
<dbReference type="Proteomes" id="UP001209229">
    <property type="component" value="Unassembled WGS sequence"/>
</dbReference>
<dbReference type="Gene3D" id="3.90.1150.10">
    <property type="entry name" value="Aspartate Aminotransferase, domain 1"/>
    <property type="match status" value="1"/>
</dbReference>
<organism evidence="7 8">
    <name type="scientific">Plebeiibacterium sediminum</name>
    <dbReference type="NCBI Taxonomy" id="2992112"/>
    <lineage>
        <taxon>Bacteria</taxon>
        <taxon>Pseudomonadati</taxon>
        <taxon>Bacteroidota</taxon>
        <taxon>Bacteroidia</taxon>
        <taxon>Marinilabiliales</taxon>
        <taxon>Marinilabiliaceae</taxon>
        <taxon>Plebeiibacterium</taxon>
    </lineage>
</organism>
<comment type="similarity">
    <text evidence="2">Belongs to the class-I pyridoxal-phosphate-dependent aminotransferase family.</text>
</comment>
<evidence type="ECO:0000313" key="7">
    <source>
        <dbReference type="EMBL" id="MCW3788854.1"/>
    </source>
</evidence>
<keyword evidence="5" id="KW-0663">Pyridoxal phosphate</keyword>
<protein>
    <submittedName>
        <fullName evidence="7">Pyridoxal phosphate-dependent aminotransferase</fullName>
    </submittedName>
</protein>
<feature type="domain" description="Aminotransferase class I/classII large" evidence="6">
    <location>
        <begin position="33"/>
        <end position="384"/>
    </location>
</feature>
<evidence type="ECO:0000256" key="1">
    <source>
        <dbReference type="ARBA" id="ARBA00001933"/>
    </source>
</evidence>
<dbReference type="Pfam" id="PF00155">
    <property type="entry name" value="Aminotran_1_2"/>
    <property type="match status" value="1"/>
</dbReference>
<dbReference type="InterPro" id="IPR015422">
    <property type="entry name" value="PyrdxlP-dep_Trfase_small"/>
</dbReference>
<evidence type="ECO:0000313" key="8">
    <source>
        <dbReference type="Proteomes" id="UP001209229"/>
    </source>
</evidence>
<dbReference type="EMBL" id="JAPDPJ010000068">
    <property type="protein sequence ID" value="MCW3788854.1"/>
    <property type="molecule type" value="Genomic_DNA"/>
</dbReference>
<dbReference type="InterPro" id="IPR015421">
    <property type="entry name" value="PyrdxlP-dep_Trfase_major"/>
</dbReference>
<dbReference type="GO" id="GO:0008483">
    <property type="term" value="F:transaminase activity"/>
    <property type="evidence" value="ECO:0007669"/>
    <property type="project" value="UniProtKB-KW"/>
</dbReference>
<keyword evidence="8" id="KW-1185">Reference proteome</keyword>
<dbReference type="InterPro" id="IPR050596">
    <property type="entry name" value="AspAT/PAT-like"/>
</dbReference>
<evidence type="ECO:0000256" key="4">
    <source>
        <dbReference type="ARBA" id="ARBA00022679"/>
    </source>
</evidence>
<dbReference type="GO" id="GO:0006520">
    <property type="term" value="P:amino acid metabolic process"/>
    <property type="evidence" value="ECO:0007669"/>
    <property type="project" value="InterPro"/>
</dbReference>
<keyword evidence="4" id="KW-0808">Transferase</keyword>
<gene>
    <name evidence="7" type="ORF">OM075_20455</name>
</gene>
<dbReference type="CDD" id="cd00609">
    <property type="entry name" value="AAT_like"/>
    <property type="match status" value="1"/>
</dbReference>
<dbReference type="InterPro" id="IPR015424">
    <property type="entry name" value="PyrdxlP-dep_Trfase"/>
</dbReference>
<dbReference type="Gene3D" id="3.40.640.10">
    <property type="entry name" value="Type I PLP-dependent aspartate aminotransferase-like (Major domain)"/>
    <property type="match status" value="1"/>
</dbReference>
<proteinExistence type="inferred from homology"/>
<comment type="caution">
    <text evidence="7">The sequence shown here is derived from an EMBL/GenBank/DDBJ whole genome shotgun (WGS) entry which is preliminary data.</text>
</comment>
<accession>A0AAE3M7Z9</accession>
<dbReference type="PRINTS" id="PR00753">
    <property type="entry name" value="ACCSYNTHASE"/>
</dbReference>